<dbReference type="InterPro" id="IPR052344">
    <property type="entry name" value="Transposase-related"/>
</dbReference>
<dbReference type="EMBL" id="JABAFG010000003">
    <property type="protein sequence ID" value="NME27587.1"/>
    <property type="molecule type" value="Genomic_DNA"/>
</dbReference>
<dbReference type="InterPro" id="IPR004291">
    <property type="entry name" value="Transposase_IS66_central"/>
</dbReference>
<reference evidence="2 3" key="1">
    <citation type="submission" date="2020-04" db="EMBL/GenBank/DDBJ databases">
        <authorList>
            <person name="Hitch T.C.A."/>
            <person name="Wylensek D."/>
            <person name="Clavel T."/>
        </authorList>
    </citation>
    <scope>NUCLEOTIDE SEQUENCE [LARGE SCALE GENOMIC DNA]</scope>
    <source>
        <strain evidence="2 3">Oil-RF-744-FAT-WT-6-1</strain>
    </source>
</reference>
<dbReference type="AlphaFoldDB" id="A0A848BX22"/>
<feature type="domain" description="Transposase IS66 central" evidence="1">
    <location>
        <begin position="1"/>
        <end position="70"/>
    </location>
</feature>
<accession>A0A848BX22</accession>
<comment type="caution">
    <text evidence="2">The sequence shown here is derived from an EMBL/GenBank/DDBJ whole genome shotgun (WGS) entry which is preliminary data.</text>
</comment>
<evidence type="ECO:0000259" key="1">
    <source>
        <dbReference type="Pfam" id="PF03050"/>
    </source>
</evidence>
<evidence type="ECO:0000313" key="3">
    <source>
        <dbReference type="Proteomes" id="UP000591071"/>
    </source>
</evidence>
<dbReference type="PANTHER" id="PTHR33678:SF1">
    <property type="entry name" value="BLL1576 PROTEIN"/>
    <property type="match status" value="1"/>
</dbReference>
<evidence type="ECO:0000313" key="2">
    <source>
        <dbReference type="EMBL" id="NME27587.1"/>
    </source>
</evidence>
<name>A0A848BX22_9FIRM</name>
<proteinExistence type="predicted"/>
<protein>
    <submittedName>
        <fullName evidence="2">Transposase</fullName>
    </submittedName>
</protein>
<dbReference type="PANTHER" id="PTHR33678">
    <property type="entry name" value="BLL1576 PROTEIN"/>
    <property type="match status" value="1"/>
</dbReference>
<organism evidence="2 3">
    <name type="scientific">Megasphaera hexanoica</name>
    <dbReference type="NCBI Taxonomy" id="1675036"/>
    <lineage>
        <taxon>Bacteria</taxon>
        <taxon>Bacillati</taxon>
        <taxon>Bacillota</taxon>
        <taxon>Negativicutes</taxon>
        <taxon>Veillonellales</taxon>
        <taxon>Veillonellaceae</taxon>
        <taxon>Megasphaera</taxon>
    </lineage>
</organism>
<dbReference type="Proteomes" id="UP000591071">
    <property type="component" value="Unassembled WGS sequence"/>
</dbReference>
<gene>
    <name evidence="2" type="ORF">HF872_02935</name>
</gene>
<sequence>MRDLFAWAKQNQDRVIPKSAISKALNYLVSNETGLLTYLKDGHCSLSNNIAENAIRPFTVGRKNWLFINSP</sequence>
<dbReference type="Pfam" id="PF03050">
    <property type="entry name" value="DDE_Tnp_IS66"/>
    <property type="match status" value="1"/>
</dbReference>